<organism evidence="1 2">
    <name type="scientific">Cudoniella acicularis</name>
    <dbReference type="NCBI Taxonomy" id="354080"/>
    <lineage>
        <taxon>Eukaryota</taxon>
        <taxon>Fungi</taxon>
        <taxon>Dikarya</taxon>
        <taxon>Ascomycota</taxon>
        <taxon>Pezizomycotina</taxon>
        <taxon>Leotiomycetes</taxon>
        <taxon>Helotiales</taxon>
        <taxon>Tricladiaceae</taxon>
        <taxon>Cudoniella</taxon>
    </lineage>
</organism>
<keyword evidence="2" id="KW-1185">Reference proteome</keyword>
<reference evidence="1 2" key="1">
    <citation type="submission" date="2020-03" db="EMBL/GenBank/DDBJ databases">
        <title>Draft Genome Sequence of Cudoniella acicularis.</title>
        <authorList>
            <person name="Buettner E."/>
            <person name="Kellner H."/>
        </authorList>
    </citation>
    <scope>NUCLEOTIDE SEQUENCE [LARGE SCALE GENOMIC DNA]</scope>
    <source>
        <strain evidence="1 2">DSM 108380</strain>
    </source>
</reference>
<proteinExistence type="predicted"/>
<dbReference type="InterPro" id="IPR032675">
    <property type="entry name" value="LRR_dom_sf"/>
</dbReference>
<dbReference type="Proteomes" id="UP000566819">
    <property type="component" value="Unassembled WGS sequence"/>
</dbReference>
<comment type="caution">
    <text evidence="1">The sequence shown here is derived from an EMBL/GenBank/DDBJ whole genome shotgun (WGS) entry which is preliminary data.</text>
</comment>
<sequence>MDSANCKLNKLPFDILQQIAGYLHNTHRPSLYTFGLASKTCHGATLRSVFREVHLTVRGRKALQCDVNALVKVLSGVKSAHHHHVRHLGIKGSLLLNIDESDEPGKEARTSNANDDDMDWFQLSGVAEVLGDEKPYLGGDFFPDEAIEVSPEEDMAWAPVVHLVKTLPHLMKLVYDCRNQFPPSLLNALHKHHPQCKLYHLTFRLRSLRSETPDPHEMVIATSPCLHSVKARYTWRDSNGEDDFHGEAMPELVAGLAPNLKEVRMVELIPDSSQNSRRRLRIARGPWRGLPGFVPGCGIGLLTSLSLAGSVNFKPDLLQTWNQRTDFSSLNHLALGGGLYDYHRGINGEVMEWIVQNGSLPRLKTLRIRLDRDDDKDVKPNYANDAITFFKALEPLHELSVDGPLEPEILDAILSRHGRALRKLSPCPSESPFSEDRRHIPMIFGKEHVLQIQAQCPALQDLVIPVKCTKSDAREAEIYRSFSKMERLQVIFLTLDCSNWQVTRGSTSTDDPSFDEDDREFYYDRHECLRRGHVREAFINCAVDETLARSIWETICWDKAGKRLESLKLYTTGGGNFGGTTRYNNISEVVGNLSRFWLVEKSVRDDEDIIKVRELGRGAREARDKKATAFYNRHYKGDRAGSALPDHSAVHIFRRIWAREEGTKDWRQDWASLNLDS</sequence>
<name>A0A8H4RIW4_9HELO</name>
<gene>
    <name evidence="1" type="ORF">G7Y89_g8705</name>
</gene>
<dbReference type="AlphaFoldDB" id="A0A8H4RIW4"/>
<evidence type="ECO:0000313" key="2">
    <source>
        <dbReference type="Proteomes" id="UP000566819"/>
    </source>
</evidence>
<dbReference type="OrthoDB" id="3945550at2759"/>
<dbReference type="Gene3D" id="3.80.10.10">
    <property type="entry name" value="Ribonuclease Inhibitor"/>
    <property type="match status" value="1"/>
</dbReference>
<accession>A0A8H4RIW4</accession>
<protein>
    <submittedName>
        <fullName evidence="1">Uncharacterized protein</fullName>
    </submittedName>
</protein>
<evidence type="ECO:0000313" key="1">
    <source>
        <dbReference type="EMBL" id="KAF4629439.1"/>
    </source>
</evidence>
<dbReference type="EMBL" id="JAAMPI010000676">
    <property type="protein sequence ID" value="KAF4629439.1"/>
    <property type="molecule type" value="Genomic_DNA"/>
</dbReference>